<dbReference type="UniPathway" id="UPA00068">
    <property type="reaction ID" value="UER00114"/>
</dbReference>
<evidence type="ECO:0000256" key="2">
    <source>
        <dbReference type="ARBA" id="ARBA00004941"/>
    </source>
</evidence>
<protein>
    <recommendedName>
        <fullName evidence="3 7">Argininosuccinate lyase</fullName>
        <shortName evidence="7">ASAL</shortName>
        <ecNumber evidence="3 7">4.3.2.1</ecNumber>
    </recommendedName>
    <alternativeName>
        <fullName evidence="7">Arginosuccinase</fullName>
    </alternativeName>
</protein>
<dbReference type="Gene3D" id="1.10.275.10">
    <property type="entry name" value="Fumarase/aspartase (N-terminal domain)"/>
    <property type="match status" value="1"/>
</dbReference>
<comment type="catalytic activity">
    <reaction evidence="1 7">
        <text>2-(N(omega)-L-arginino)succinate = fumarate + L-arginine</text>
        <dbReference type="Rhea" id="RHEA:24020"/>
        <dbReference type="ChEBI" id="CHEBI:29806"/>
        <dbReference type="ChEBI" id="CHEBI:32682"/>
        <dbReference type="ChEBI" id="CHEBI:57472"/>
        <dbReference type="EC" id="4.3.2.1"/>
    </reaction>
</comment>
<dbReference type="GO" id="GO:0005829">
    <property type="term" value="C:cytosol"/>
    <property type="evidence" value="ECO:0007669"/>
    <property type="project" value="TreeGrafter"/>
</dbReference>
<dbReference type="Pfam" id="PF00206">
    <property type="entry name" value="Lyase_1"/>
    <property type="match status" value="1"/>
</dbReference>
<dbReference type="PROSITE" id="PS00163">
    <property type="entry name" value="FUMARATE_LYASES"/>
    <property type="match status" value="1"/>
</dbReference>
<evidence type="ECO:0000256" key="5">
    <source>
        <dbReference type="ARBA" id="ARBA00022605"/>
    </source>
</evidence>
<dbReference type="InterPro" id="IPR000362">
    <property type="entry name" value="Fumarate_lyase_fam"/>
</dbReference>
<keyword evidence="4 7" id="KW-0055">Arginine biosynthesis</keyword>
<dbReference type="FunFam" id="1.10.275.10:FF:000002">
    <property type="entry name" value="Argininosuccinate lyase"/>
    <property type="match status" value="1"/>
</dbReference>
<dbReference type="Proteomes" id="UP000254939">
    <property type="component" value="Unassembled WGS sequence"/>
</dbReference>
<evidence type="ECO:0000313" key="10">
    <source>
        <dbReference type="EMBL" id="RDJ03928.1"/>
    </source>
</evidence>
<dbReference type="InterPro" id="IPR009049">
    <property type="entry name" value="Argininosuccinate_lyase"/>
</dbReference>
<dbReference type="GO" id="GO:0042450">
    <property type="term" value="P:L-arginine biosynthetic process via ornithine"/>
    <property type="evidence" value="ECO:0007669"/>
    <property type="project" value="UniProtKB-UniRule"/>
</dbReference>
<evidence type="ECO:0000256" key="7">
    <source>
        <dbReference type="HAMAP-Rule" id="MF_00006"/>
    </source>
</evidence>
<dbReference type="SUPFAM" id="SSF48557">
    <property type="entry name" value="L-aspartase-like"/>
    <property type="match status" value="1"/>
</dbReference>
<evidence type="ECO:0000256" key="6">
    <source>
        <dbReference type="ARBA" id="ARBA00023239"/>
    </source>
</evidence>
<dbReference type="InterPro" id="IPR020557">
    <property type="entry name" value="Fumarate_lyase_CS"/>
</dbReference>
<reference evidence="10 11" key="1">
    <citation type="submission" date="2017-03" db="EMBL/GenBank/DDBJ databases">
        <title>Genome analysis of Rhizobial strains effectives or ineffectives for nitrogen fixation isolated from bean seeds.</title>
        <authorList>
            <person name="Peralta H."/>
            <person name="Aguilar-Vera A."/>
            <person name="Mora Y."/>
            <person name="Vargas-Lagunas C."/>
            <person name="Girard L."/>
            <person name="Mora J."/>
        </authorList>
    </citation>
    <scope>NUCLEOTIDE SEQUENCE [LARGE SCALE GENOMIC DNA]</scope>
    <source>
        <strain evidence="10 11">CCGM3</strain>
    </source>
</reference>
<keyword evidence="5 7" id="KW-0028">Amino-acid biosynthesis</keyword>
<sequence>MKNQKDATWSPLFKEATSKDFQDFHECLDQDKRIALHDVAGSKVHAGMLARAGIISPDENRQIQGGLDQIAEEMRAGSFDWKTELEDVHTNVENRLTELVGPAGKKLHTARSRNDQVATDIRLYAREQLDLLALDLKVLINAFIDLAEKHADAIMPGFTHLQIAQPVTFGHHMMAYVEMFLRDLDRVEAARTRLNVSPLGAAALAGTGFPIDPGYSASELGFATSFANSLDAVSDRDYVIDICSAGAIIMGHLSRFSEEVILWCTPMFDFVEIGDQFCTGSSIMPQKRNPDLAELVRGKAARALGNLTFSASLMKSQPLAFNKDQQESKPPLTDTLETVRGAVRVTAQMIPSIIAKRDKMLSAAKLGYSTATDLADYLVRLGMSFRDAHHAVAAIVGLARDRALTTLSDLSLAEMQALAPLVRNDVFEILTVEGSVSSRNHKGGTAPCRVREAAQAARLNIA</sequence>
<dbReference type="AlphaFoldDB" id="A0A370KGK6"/>
<accession>A0A370KGK6</accession>
<organism evidence="10 11">
    <name type="scientific">Rhizobium grahamii</name>
    <dbReference type="NCBI Taxonomy" id="1120045"/>
    <lineage>
        <taxon>Bacteria</taxon>
        <taxon>Pseudomonadati</taxon>
        <taxon>Pseudomonadota</taxon>
        <taxon>Alphaproteobacteria</taxon>
        <taxon>Hyphomicrobiales</taxon>
        <taxon>Rhizobiaceae</taxon>
        <taxon>Rhizobium/Agrobacterium group</taxon>
        <taxon>Rhizobium</taxon>
    </lineage>
</organism>
<dbReference type="OrthoDB" id="9769623at2"/>
<comment type="caution">
    <text evidence="10">The sequence shown here is derived from an EMBL/GenBank/DDBJ whole genome shotgun (WGS) entry which is preliminary data.</text>
</comment>
<dbReference type="FunFam" id="1.10.40.30:FF:000001">
    <property type="entry name" value="Argininosuccinate lyase"/>
    <property type="match status" value="1"/>
</dbReference>
<comment type="similarity">
    <text evidence="7">Belongs to the lyase 1 family. Argininosuccinate lyase subfamily.</text>
</comment>
<dbReference type="EMBL" id="NAAC01000041">
    <property type="protein sequence ID" value="RDJ03928.1"/>
    <property type="molecule type" value="Genomic_DNA"/>
</dbReference>
<name>A0A370KGK6_9HYPH</name>
<feature type="domain" description="Argininosuccinate lyase C-terminal" evidence="9">
    <location>
        <begin position="368"/>
        <end position="436"/>
    </location>
</feature>
<dbReference type="RefSeq" id="WP_114715452.1">
    <property type="nucleotide sequence ID" value="NZ_KZ857269.1"/>
</dbReference>
<dbReference type="CDD" id="cd01359">
    <property type="entry name" value="Argininosuccinate_lyase"/>
    <property type="match status" value="1"/>
</dbReference>
<dbReference type="InterPro" id="IPR029419">
    <property type="entry name" value="Arg_succ_lyase_C"/>
</dbReference>
<keyword evidence="6 7" id="KW-0456">Lyase</keyword>
<dbReference type="InterPro" id="IPR022761">
    <property type="entry name" value="Fumarate_lyase_N"/>
</dbReference>
<evidence type="ECO:0000256" key="1">
    <source>
        <dbReference type="ARBA" id="ARBA00000985"/>
    </source>
</evidence>
<dbReference type="NCBIfam" id="TIGR00838">
    <property type="entry name" value="argH"/>
    <property type="match status" value="1"/>
</dbReference>
<dbReference type="Pfam" id="PF14698">
    <property type="entry name" value="ASL_C2"/>
    <property type="match status" value="1"/>
</dbReference>
<keyword evidence="7" id="KW-0963">Cytoplasm</keyword>
<dbReference type="InterPro" id="IPR024083">
    <property type="entry name" value="Fumarase/histidase_N"/>
</dbReference>
<dbReference type="FunFam" id="1.20.200.10:FF:000015">
    <property type="entry name" value="argininosuccinate lyase isoform X2"/>
    <property type="match status" value="1"/>
</dbReference>
<gene>
    <name evidence="7" type="primary">argH</name>
    <name evidence="10" type="ORF">B5K06_28900</name>
</gene>
<comment type="subcellular location">
    <subcellularLocation>
        <location evidence="7">Cytoplasm</location>
    </subcellularLocation>
</comment>
<evidence type="ECO:0000259" key="8">
    <source>
        <dbReference type="Pfam" id="PF00206"/>
    </source>
</evidence>
<dbReference type="EC" id="4.3.2.1" evidence="3 7"/>
<evidence type="ECO:0000259" key="9">
    <source>
        <dbReference type="Pfam" id="PF14698"/>
    </source>
</evidence>
<evidence type="ECO:0000256" key="4">
    <source>
        <dbReference type="ARBA" id="ARBA00022571"/>
    </source>
</evidence>
<dbReference type="PANTHER" id="PTHR43814:SF1">
    <property type="entry name" value="ARGININOSUCCINATE LYASE"/>
    <property type="match status" value="1"/>
</dbReference>
<dbReference type="Gene3D" id="1.20.200.10">
    <property type="entry name" value="Fumarase/aspartase (Central domain)"/>
    <property type="match status" value="1"/>
</dbReference>
<comment type="pathway">
    <text evidence="2 7">Amino-acid biosynthesis; L-arginine biosynthesis; L-arginine from L-ornithine and carbamoyl phosphate: step 3/3.</text>
</comment>
<proteinExistence type="inferred from homology"/>
<feature type="domain" description="Fumarate lyase N-terminal" evidence="8">
    <location>
        <begin position="13"/>
        <end position="305"/>
    </location>
</feature>
<dbReference type="InterPro" id="IPR008948">
    <property type="entry name" value="L-Aspartase-like"/>
</dbReference>
<dbReference type="HAMAP" id="MF_00006">
    <property type="entry name" value="Arg_succ_lyase"/>
    <property type="match status" value="1"/>
</dbReference>
<dbReference type="PRINTS" id="PR00145">
    <property type="entry name" value="ARGSUCLYASE"/>
</dbReference>
<dbReference type="PANTHER" id="PTHR43814">
    <property type="entry name" value="ARGININOSUCCINATE LYASE"/>
    <property type="match status" value="1"/>
</dbReference>
<evidence type="ECO:0000256" key="3">
    <source>
        <dbReference type="ARBA" id="ARBA00012338"/>
    </source>
</evidence>
<evidence type="ECO:0000313" key="11">
    <source>
        <dbReference type="Proteomes" id="UP000254939"/>
    </source>
</evidence>
<dbReference type="PRINTS" id="PR00149">
    <property type="entry name" value="FUMRATELYASE"/>
</dbReference>
<dbReference type="Gene3D" id="1.10.40.30">
    <property type="entry name" value="Fumarase/aspartase (C-terminal domain)"/>
    <property type="match status" value="1"/>
</dbReference>
<dbReference type="GO" id="GO:0004056">
    <property type="term" value="F:argininosuccinate lyase activity"/>
    <property type="evidence" value="ECO:0007669"/>
    <property type="project" value="UniProtKB-UniRule"/>
</dbReference>